<dbReference type="SUPFAM" id="SSF88723">
    <property type="entry name" value="PIN domain-like"/>
    <property type="match status" value="1"/>
</dbReference>
<dbReference type="GO" id="GO:0016787">
    <property type="term" value="F:hydrolase activity"/>
    <property type="evidence" value="ECO:0007669"/>
    <property type="project" value="UniProtKB-KW"/>
</dbReference>
<keyword evidence="6" id="KW-0460">Magnesium</keyword>
<evidence type="ECO:0000313" key="10">
    <source>
        <dbReference type="Proteomes" id="UP000620559"/>
    </source>
</evidence>
<dbReference type="InterPro" id="IPR050556">
    <property type="entry name" value="Type_II_TA_system_RNase"/>
</dbReference>
<keyword evidence="2" id="KW-1277">Toxin-antitoxin system</keyword>
<evidence type="ECO:0000256" key="2">
    <source>
        <dbReference type="ARBA" id="ARBA00022649"/>
    </source>
</evidence>
<comment type="similarity">
    <text evidence="7">Belongs to the PINc/VapC protein family.</text>
</comment>
<keyword evidence="3" id="KW-0540">Nuclease</keyword>
<organism evidence="9 10">
    <name type="scientific">Plectonema cf. radiosum LEGE 06105</name>
    <dbReference type="NCBI Taxonomy" id="945769"/>
    <lineage>
        <taxon>Bacteria</taxon>
        <taxon>Bacillati</taxon>
        <taxon>Cyanobacteriota</taxon>
        <taxon>Cyanophyceae</taxon>
        <taxon>Oscillatoriophycideae</taxon>
        <taxon>Oscillatoriales</taxon>
        <taxon>Microcoleaceae</taxon>
        <taxon>Plectonema</taxon>
    </lineage>
</organism>
<dbReference type="InterPro" id="IPR002716">
    <property type="entry name" value="PIN_dom"/>
</dbReference>
<evidence type="ECO:0000256" key="7">
    <source>
        <dbReference type="ARBA" id="ARBA00038093"/>
    </source>
</evidence>
<dbReference type="CDD" id="cd18742">
    <property type="entry name" value="PIN_VapC4-5_FitB-like"/>
    <property type="match status" value="1"/>
</dbReference>
<keyword evidence="10" id="KW-1185">Reference proteome</keyword>
<evidence type="ECO:0000256" key="5">
    <source>
        <dbReference type="ARBA" id="ARBA00022801"/>
    </source>
</evidence>
<dbReference type="AlphaFoldDB" id="A0A8J7F1J7"/>
<evidence type="ECO:0000313" key="9">
    <source>
        <dbReference type="EMBL" id="MBE9214401.1"/>
    </source>
</evidence>
<evidence type="ECO:0000256" key="4">
    <source>
        <dbReference type="ARBA" id="ARBA00022723"/>
    </source>
</evidence>
<sequence>MKYLLDTDICIYWLKGKTTVKNRVNKVDWTEIAICVITASELYFGAYNSSKIEKNLIAAETFIQSLAVLDLSNDTLKKFGQLKAQLRQAGKPVADFDLLIASVALTENLILVTNNSRHYQRIVGLNLDNWSVV</sequence>
<dbReference type="PANTHER" id="PTHR33653:SF1">
    <property type="entry name" value="RIBONUCLEASE VAPC2"/>
    <property type="match status" value="1"/>
</dbReference>
<proteinExistence type="inferred from homology"/>
<keyword evidence="4" id="KW-0479">Metal-binding</keyword>
<comment type="cofactor">
    <cofactor evidence="1">
        <name>Mg(2+)</name>
        <dbReference type="ChEBI" id="CHEBI:18420"/>
    </cofactor>
</comment>
<gene>
    <name evidence="9" type="ORF">IQ247_17290</name>
</gene>
<dbReference type="Gene3D" id="3.40.50.1010">
    <property type="entry name" value="5'-nuclease"/>
    <property type="match status" value="1"/>
</dbReference>
<dbReference type="RefSeq" id="WP_193922150.1">
    <property type="nucleotide sequence ID" value="NZ_JADEWL010000058.1"/>
</dbReference>
<evidence type="ECO:0000256" key="1">
    <source>
        <dbReference type="ARBA" id="ARBA00001946"/>
    </source>
</evidence>
<accession>A0A8J7F1J7</accession>
<dbReference type="GO" id="GO:0046872">
    <property type="term" value="F:metal ion binding"/>
    <property type="evidence" value="ECO:0007669"/>
    <property type="project" value="UniProtKB-KW"/>
</dbReference>
<dbReference type="Pfam" id="PF01850">
    <property type="entry name" value="PIN"/>
    <property type="match status" value="1"/>
</dbReference>
<dbReference type="GO" id="GO:0004518">
    <property type="term" value="F:nuclease activity"/>
    <property type="evidence" value="ECO:0007669"/>
    <property type="project" value="UniProtKB-KW"/>
</dbReference>
<dbReference type="InterPro" id="IPR029060">
    <property type="entry name" value="PIN-like_dom_sf"/>
</dbReference>
<evidence type="ECO:0000259" key="8">
    <source>
        <dbReference type="Pfam" id="PF01850"/>
    </source>
</evidence>
<evidence type="ECO:0000256" key="3">
    <source>
        <dbReference type="ARBA" id="ARBA00022722"/>
    </source>
</evidence>
<evidence type="ECO:0000256" key="6">
    <source>
        <dbReference type="ARBA" id="ARBA00022842"/>
    </source>
</evidence>
<dbReference type="Proteomes" id="UP000620559">
    <property type="component" value="Unassembled WGS sequence"/>
</dbReference>
<name>A0A8J7F1J7_9CYAN</name>
<dbReference type="PANTHER" id="PTHR33653">
    <property type="entry name" value="RIBONUCLEASE VAPC2"/>
    <property type="match status" value="1"/>
</dbReference>
<keyword evidence="5" id="KW-0378">Hydrolase</keyword>
<feature type="domain" description="PIN" evidence="8">
    <location>
        <begin position="3"/>
        <end position="119"/>
    </location>
</feature>
<protein>
    <submittedName>
        <fullName evidence="9">Type II toxin-antitoxin system VapC family toxin</fullName>
    </submittedName>
</protein>
<dbReference type="EMBL" id="JADEWL010000058">
    <property type="protein sequence ID" value="MBE9214401.1"/>
    <property type="molecule type" value="Genomic_DNA"/>
</dbReference>
<reference evidence="9" key="1">
    <citation type="submission" date="2020-10" db="EMBL/GenBank/DDBJ databases">
        <authorList>
            <person name="Castelo-Branco R."/>
            <person name="Eusebio N."/>
            <person name="Adriana R."/>
            <person name="Vieira A."/>
            <person name="Brugerolle De Fraissinette N."/>
            <person name="Rezende De Castro R."/>
            <person name="Schneider M.P."/>
            <person name="Vasconcelos V."/>
            <person name="Leao P.N."/>
        </authorList>
    </citation>
    <scope>NUCLEOTIDE SEQUENCE</scope>
    <source>
        <strain evidence="9">LEGE 06105</strain>
    </source>
</reference>
<comment type="caution">
    <text evidence="9">The sequence shown here is derived from an EMBL/GenBank/DDBJ whole genome shotgun (WGS) entry which is preliminary data.</text>
</comment>